<evidence type="ECO:0000313" key="1">
    <source>
        <dbReference type="Proteomes" id="UP000095283"/>
    </source>
</evidence>
<dbReference type="AlphaFoldDB" id="A0A1I7WE75"/>
<accession>A0A1I7WE75</accession>
<dbReference type="Proteomes" id="UP000095283">
    <property type="component" value="Unplaced"/>
</dbReference>
<keyword evidence="1" id="KW-1185">Reference proteome</keyword>
<evidence type="ECO:0000313" key="2">
    <source>
        <dbReference type="WBParaSite" id="Hba_03205"/>
    </source>
</evidence>
<proteinExistence type="predicted"/>
<protein>
    <submittedName>
        <fullName evidence="2">Oxidoreductase</fullName>
    </submittedName>
</protein>
<name>A0A1I7WE75_HETBA</name>
<reference evidence="2" key="1">
    <citation type="submission" date="2016-11" db="UniProtKB">
        <authorList>
            <consortium name="WormBaseParasite"/>
        </authorList>
    </citation>
    <scope>IDENTIFICATION</scope>
</reference>
<sequence length="39" mass="4861">MHVKTTLETIWFDERRYQRLATTMWKDSLSVQLFDDFDH</sequence>
<dbReference type="WBParaSite" id="Hba_03205">
    <property type="protein sequence ID" value="Hba_03205"/>
    <property type="gene ID" value="Hba_03205"/>
</dbReference>
<organism evidence="1 2">
    <name type="scientific">Heterorhabditis bacteriophora</name>
    <name type="common">Entomopathogenic nematode worm</name>
    <dbReference type="NCBI Taxonomy" id="37862"/>
    <lineage>
        <taxon>Eukaryota</taxon>
        <taxon>Metazoa</taxon>
        <taxon>Ecdysozoa</taxon>
        <taxon>Nematoda</taxon>
        <taxon>Chromadorea</taxon>
        <taxon>Rhabditida</taxon>
        <taxon>Rhabditina</taxon>
        <taxon>Rhabditomorpha</taxon>
        <taxon>Strongyloidea</taxon>
        <taxon>Heterorhabditidae</taxon>
        <taxon>Heterorhabditis</taxon>
    </lineage>
</organism>